<dbReference type="AlphaFoldDB" id="A0A5C6LRE0"/>
<evidence type="ECO:0000256" key="10">
    <source>
        <dbReference type="ARBA" id="ARBA00049406"/>
    </source>
</evidence>
<gene>
    <name evidence="14" type="ORF">FEF09_13485</name>
</gene>
<keyword evidence="8 11" id="KW-0411">Iron-sulfur</keyword>
<evidence type="ECO:0000256" key="2">
    <source>
        <dbReference type="ARBA" id="ARBA00004742"/>
    </source>
</evidence>
<evidence type="ECO:0000256" key="4">
    <source>
        <dbReference type="ARBA" id="ARBA00022432"/>
    </source>
</evidence>
<dbReference type="NCBIfam" id="TIGR00720">
    <property type="entry name" value="sda_mono"/>
    <property type="match status" value="1"/>
</dbReference>
<reference evidence="14 15" key="1">
    <citation type="submission" date="2019-08" db="EMBL/GenBank/DDBJ databases">
        <title>Whole genome sequencing of chitin degrading bacteria Chitinophaga pinensis YS16.</title>
        <authorList>
            <person name="Singh R.P."/>
            <person name="Manchanda G."/>
            <person name="Maurya I.K."/>
            <person name="Joshi N.K."/>
            <person name="Srivastava A.K."/>
        </authorList>
    </citation>
    <scope>NUCLEOTIDE SEQUENCE [LARGE SCALE GENOMIC DNA]</scope>
    <source>
        <strain evidence="14 15">YS-16</strain>
    </source>
</reference>
<keyword evidence="15" id="KW-1185">Reference proteome</keyword>
<evidence type="ECO:0000256" key="1">
    <source>
        <dbReference type="ARBA" id="ARBA00001966"/>
    </source>
</evidence>
<accession>A0A5C6LRE0</accession>
<dbReference type="InterPro" id="IPR004644">
    <property type="entry name" value="Fe-S_L-Ser_mono"/>
</dbReference>
<dbReference type="RefSeq" id="WP_146305603.1">
    <property type="nucleotide sequence ID" value="NZ_VOHS01000011.1"/>
</dbReference>
<comment type="similarity">
    <text evidence="3 11">Belongs to the iron-sulfur dependent L-serine dehydratase family.</text>
</comment>
<evidence type="ECO:0000256" key="7">
    <source>
        <dbReference type="ARBA" id="ARBA00023004"/>
    </source>
</evidence>
<dbReference type="Pfam" id="PF03315">
    <property type="entry name" value="SDH_beta"/>
    <property type="match status" value="1"/>
</dbReference>
<evidence type="ECO:0000259" key="12">
    <source>
        <dbReference type="Pfam" id="PF03313"/>
    </source>
</evidence>
<evidence type="ECO:0000256" key="5">
    <source>
        <dbReference type="ARBA" id="ARBA00022485"/>
    </source>
</evidence>
<comment type="catalytic activity">
    <reaction evidence="10 11">
        <text>L-serine = pyruvate + NH4(+)</text>
        <dbReference type="Rhea" id="RHEA:19169"/>
        <dbReference type="ChEBI" id="CHEBI:15361"/>
        <dbReference type="ChEBI" id="CHEBI:28938"/>
        <dbReference type="ChEBI" id="CHEBI:33384"/>
        <dbReference type="EC" id="4.3.1.17"/>
    </reaction>
</comment>
<dbReference type="InterPro" id="IPR005130">
    <property type="entry name" value="Ser_deHydtase-like_asu"/>
</dbReference>
<keyword evidence="7 11" id="KW-0408">Iron</keyword>
<evidence type="ECO:0000313" key="15">
    <source>
        <dbReference type="Proteomes" id="UP000318815"/>
    </source>
</evidence>
<dbReference type="EMBL" id="VOHS01000011">
    <property type="protein sequence ID" value="TWW00005.1"/>
    <property type="molecule type" value="Genomic_DNA"/>
</dbReference>
<keyword evidence="6 11" id="KW-0479">Metal-binding</keyword>
<dbReference type="SUPFAM" id="SSF143548">
    <property type="entry name" value="Serine metabolism enzymes domain"/>
    <property type="match status" value="1"/>
</dbReference>
<dbReference type="Proteomes" id="UP000318815">
    <property type="component" value="Unassembled WGS sequence"/>
</dbReference>
<comment type="cofactor">
    <cofactor evidence="1 11">
        <name>[4Fe-4S] cluster</name>
        <dbReference type="ChEBI" id="CHEBI:49883"/>
    </cofactor>
</comment>
<proteinExistence type="inferred from homology"/>
<dbReference type="FunFam" id="3.30.1330.90:FF:000001">
    <property type="entry name" value="L-serine ammonia-lyase 1"/>
    <property type="match status" value="1"/>
</dbReference>
<dbReference type="PANTHER" id="PTHR30182:SF1">
    <property type="entry name" value="L-SERINE DEHYDRATASE 1"/>
    <property type="match status" value="1"/>
</dbReference>
<sequence>MAHECISVFDIFKIGVGPSSSHTLGPWRAALQFLNEIQSAGRKLSSIEHVSVLLYGSLAKTGHGHGTDIAVQLGLCGDDPVTFDVNQINSKMDDIRRNKEMMLGGTHCIAFDPLQDISFLFEESLPFHPNALTFLVTFVDGEQQAATYYSIGGGFVVKEGEGSGGGAAQVDLPFPIDTARQLLQWCIKTGYSISELVMENEQAWRPEAATKAGVMNIWRVMKECIYRGSHTAGELPGGLRVARRAAALNKKLLKGRTYTDYDSWIAAIREGGNHFAYTLDWVSCFALAVNEENASFGRVVTAPTNGAAGVIPAVLQYFIAFCDGYQDEKIMQFILTASEIGSIFKKRSTISAAMGGCQAEIGVSSAMAAAALTECLGGSQRQVLMAAEIAMEHHLGLTCDPIGGLVQVPCIERNTMGAIKAITASQLALQSNPELAKVSLDAVVKTMWDTALDMNSKYKETSDGGLAVNIPISLPEC</sequence>
<feature type="domain" description="Serine dehydratase-like alpha subunit" evidence="12">
    <location>
        <begin position="189"/>
        <end position="467"/>
    </location>
</feature>
<dbReference type="InterPro" id="IPR029009">
    <property type="entry name" value="ASB_dom_sf"/>
</dbReference>
<comment type="caution">
    <text evidence="14">The sequence shown here is derived from an EMBL/GenBank/DDBJ whole genome shotgun (WGS) entry which is preliminary data.</text>
</comment>
<dbReference type="GO" id="GO:0051539">
    <property type="term" value="F:4 iron, 4 sulfur cluster binding"/>
    <property type="evidence" value="ECO:0007669"/>
    <property type="project" value="UniProtKB-UniRule"/>
</dbReference>
<evidence type="ECO:0000256" key="8">
    <source>
        <dbReference type="ARBA" id="ARBA00023014"/>
    </source>
</evidence>
<dbReference type="Pfam" id="PF03313">
    <property type="entry name" value="SDH_alpha"/>
    <property type="match status" value="1"/>
</dbReference>
<dbReference type="Gene3D" id="3.30.1330.90">
    <property type="entry name" value="D-3-phosphoglycerate dehydrogenase, domain 3"/>
    <property type="match status" value="1"/>
</dbReference>
<evidence type="ECO:0000256" key="3">
    <source>
        <dbReference type="ARBA" id="ARBA00008636"/>
    </source>
</evidence>
<evidence type="ECO:0000259" key="13">
    <source>
        <dbReference type="Pfam" id="PF03315"/>
    </source>
</evidence>
<dbReference type="GO" id="GO:0003941">
    <property type="term" value="F:L-serine ammonia-lyase activity"/>
    <property type="evidence" value="ECO:0007669"/>
    <property type="project" value="UniProtKB-UniRule"/>
</dbReference>
<keyword evidence="9 11" id="KW-0456">Lyase</keyword>
<dbReference type="PANTHER" id="PTHR30182">
    <property type="entry name" value="L-SERINE DEHYDRATASE"/>
    <property type="match status" value="1"/>
</dbReference>
<feature type="domain" description="Serine dehydratase beta chain" evidence="13">
    <location>
        <begin position="7"/>
        <end position="160"/>
    </location>
</feature>
<dbReference type="GO" id="GO:0006094">
    <property type="term" value="P:gluconeogenesis"/>
    <property type="evidence" value="ECO:0007669"/>
    <property type="project" value="UniProtKB-KW"/>
</dbReference>
<evidence type="ECO:0000256" key="11">
    <source>
        <dbReference type="RuleBase" id="RU366059"/>
    </source>
</evidence>
<comment type="pathway">
    <text evidence="2">Carbohydrate biosynthesis; gluconeogenesis.</text>
</comment>
<organism evidence="14 15">
    <name type="scientific">Chitinophaga pinensis</name>
    <dbReference type="NCBI Taxonomy" id="79329"/>
    <lineage>
        <taxon>Bacteria</taxon>
        <taxon>Pseudomonadati</taxon>
        <taxon>Bacteroidota</taxon>
        <taxon>Chitinophagia</taxon>
        <taxon>Chitinophagales</taxon>
        <taxon>Chitinophagaceae</taxon>
        <taxon>Chitinophaga</taxon>
    </lineage>
</organism>
<keyword evidence="4 11" id="KW-0312">Gluconeogenesis</keyword>
<dbReference type="InterPro" id="IPR005131">
    <property type="entry name" value="Ser_deHydtase_bsu"/>
</dbReference>
<protein>
    <recommendedName>
        <fullName evidence="11">L-serine dehydratase</fullName>
        <ecNumber evidence="11">4.3.1.17</ecNumber>
    </recommendedName>
</protein>
<dbReference type="GO" id="GO:0046872">
    <property type="term" value="F:metal ion binding"/>
    <property type="evidence" value="ECO:0007669"/>
    <property type="project" value="UniProtKB-KW"/>
</dbReference>
<evidence type="ECO:0000256" key="9">
    <source>
        <dbReference type="ARBA" id="ARBA00023239"/>
    </source>
</evidence>
<name>A0A5C6LRE0_9BACT</name>
<dbReference type="OrthoDB" id="9805537at2"/>
<evidence type="ECO:0000313" key="14">
    <source>
        <dbReference type="EMBL" id="TWW00005.1"/>
    </source>
</evidence>
<evidence type="ECO:0000256" key="6">
    <source>
        <dbReference type="ARBA" id="ARBA00022723"/>
    </source>
</evidence>
<dbReference type="InterPro" id="IPR051318">
    <property type="entry name" value="Fe-S_L-Ser"/>
</dbReference>
<keyword evidence="5 11" id="KW-0004">4Fe-4S</keyword>
<dbReference type="EC" id="4.3.1.17" evidence="11"/>